<dbReference type="InterPro" id="IPR016181">
    <property type="entry name" value="Acyl_CoA_acyltransferase"/>
</dbReference>
<evidence type="ECO:0000313" key="2">
    <source>
        <dbReference type="EMBL" id="SDB34262.1"/>
    </source>
</evidence>
<dbReference type="PROSITE" id="PS51186">
    <property type="entry name" value="GNAT"/>
    <property type="match status" value="1"/>
</dbReference>
<keyword evidence="2" id="KW-0689">Ribosomal protein</keyword>
<sequence>MNYKNLLESGEVVYFENTRFKHFKNPVTSERYFANYLSYKTMPDLAEFQSDLAYLANEQKDYKSNYAFIFFAEMAELDDNIKAYLSDQGFELEKHIIFTNLLDNLSLRKRDLGDIRIAQLTEETLPAYVEYKYQQALPYGKEYADQMKLDNERHMLTNGSKVYLAMEKNHIIGDVTAWFYGDYVEIDDFAVDENYRGKGIGSALQLTASKGYEKVILIAEEENRDMYQHQGYKEVSYYWTALKS</sequence>
<reference evidence="2 3" key="1">
    <citation type="submission" date="2016-10" db="EMBL/GenBank/DDBJ databases">
        <authorList>
            <person name="de Groot N.N."/>
        </authorList>
    </citation>
    <scope>NUCLEOTIDE SEQUENCE [LARGE SCALE GENOMIC DNA]</scope>
    <source>
        <strain evidence="2 3">A-4</strain>
    </source>
</reference>
<dbReference type="Gene3D" id="3.40.630.30">
    <property type="match status" value="1"/>
</dbReference>
<dbReference type="InterPro" id="IPR000182">
    <property type="entry name" value="GNAT_dom"/>
</dbReference>
<accession>A0A1G6CN78</accession>
<dbReference type="GO" id="GO:0016747">
    <property type="term" value="F:acyltransferase activity, transferring groups other than amino-acyl groups"/>
    <property type="evidence" value="ECO:0007669"/>
    <property type="project" value="InterPro"/>
</dbReference>
<evidence type="ECO:0000259" key="1">
    <source>
        <dbReference type="PROSITE" id="PS51186"/>
    </source>
</evidence>
<dbReference type="RefSeq" id="WP_018164273.1">
    <property type="nucleotide sequence ID" value="NZ_FMXP01000024.1"/>
</dbReference>
<dbReference type="SUPFAM" id="SSF55729">
    <property type="entry name" value="Acyl-CoA N-acyltransferases (Nat)"/>
    <property type="match status" value="1"/>
</dbReference>
<dbReference type="AlphaFoldDB" id="A0A1G6CN78"/>
<dbReference type="CDD" id="cd04301">
    <property type="entry name" value="NAT_SF"/>
    <property type="match status" value="1"/>
</dbReference>
<proteinExistence type="predicted"/>
<keyword evidence="3" id="KW-1185">Reference proteome</keyword>
<gene>
    <name evidence="2" type="ORF">SAMN02910293_01688</name>
</gene>
<dbReference type="GO" id="GO:0005840">
    <property type="term" value="C:ribosome"/>
    <property type="evidence" value="ECO:0007669"/>
    <property type="project" value="UniProtKB-KW"/>
</dbReference>
<dbReference type="Pfam" id="PF18467">
    <property type="entry name" value="DUF5613"/>
    <property type="match status" value="1"/>
</dbReference>
<dbReference type="STRING" id="439219.SAMN02910293_01688"/>
<dbReference type="Proteomes" id="UP000182508">
    <property type="component" value="Unassembled WGS sequence"/>
</dbReference>
<organism evidence="2 3">
    <name type="scientific">Streptococcus henryi</name>
    <dbReference type="NCBI Taxonomy" id="439219"/>
    <lineage>
        <taxon>Bacteria</taxon>
        <taxon>Bacillati</taxon>
        <taxon>Bacillota</taxon>
        <taxon>Bacilli</taxon>
        <taxon>Lactobacillales</taxon>
        <taxon>Streptococcaceae</taxon>
        <taxon>Streptococcus</taxon>
    </lineage>
</organism>
<dbReference type="EMBL" id="FMXP01000024">
    <property type="protein sequence ID" value="SDB34262.1"/>
    <property type="molecule type" value="Genomic_DNA"/>
</dbReference>
<dbReference type="eggNOG" id="COG0456">
    <property type="taxonomic scope" value="Bacteria"/>
</dbReference>
<dbReference type="InterPro" id="IPR040549">
    <property type="entry name" value="DUF5613"/>
</dbReference>
<evidence type="ECO:0000313" key="3">
    <source>
        <dbReference type="Proteomes" id="UP000182508"/>
    </source>
</evidence>
<feature type="domain" description="N-acetyltransferase" evidence="1">
    <location>
        <begin position="115"/>
        <end position="244"/>
    </location>
</feature>
<keyword evidence="2" id="KW-0687">Ribonucleoprotein</keyword>
<protein>
    <submittedName>
        <fullName evidence="2">Ribosomal protein S18 acetylase RimI</fullName>
    </submittedName>
</protein>
<dbReference type="Pfam" id="PF13508">
    <property type="entry name" value="Acetyltransf_7"/>
    <property type="match status" value="1"/>
</dbReference>
<name>A0A1G6CN78_9STRE</name>